<name>A0A4R3LCK9_9BURK</name>
<dbReference type="InterPro" id="IPR030395">
    <property type="entry name" value="GP_PDE_dom"/>
</dbReference>
<dbReference type="InterPro" id="IPR017946">
    <property type="entry name" value="PLC-like_Pdiesterase_TIM-brl"/>
</dbReference>
<dbReference type="GO" id="GO:0008889">
    <property type="term" value="F:glycerophosphodiester phosphodiesterase activity"/>
    <property type="evidence" value="ECO:0007669"/>
    <property type="project" value="UniProtKB-EC"/>
</dbReference>
<keyword evidence="3" id="KW-0378">Hydrolase</keyword>
<dbReference type="EMBL" id="VJNC01000002">
    <property type="protein sequence ID" value="TSE23743.1"/>
    <property type="molecule type" value="Genomic_DNA"/>
</dbReference>
<dbReference type="OrthoDB" id="9795622at2"/>
<dbReference type="Proteomes" id="UP000315577">
    <property type="component" value="Unassembled WGS sequence"/>
</dbReference>
<dbReference type="Proteomes" id="UP000295536">
    <property type="component" value="Unassembled WGS sequence"/>
</dbReference>
<feature type="domain" description="GP-PDE" evidence="1">
    <location>
        <begin position="19"/>
        <end position="264"/>
    </location>
</feature>
<dbReference type="NCBIfam" id="NF006989">
    <property type="entry name" value="PRK09454.1"/>
    <property type="match status" value="1"/>
</dbReference>
<evidence type="ECO:0000313" key="3">
    <source>
        <dbReference type="EMBL" id="TSE23743.1"/>
    </source>
</evidence>
<dbReference type="PANTHER" id="PTHR46211">
    <property type="entry name" value="GLYCEROPHOSPHORYL DIESTER PHOSPHODIESTERASE"/>
    <property type="match status" value="1"/>
</dbReference>
<gene>
    <name evidence="3" type="primary">ugpQ</name>
    <name evidence="2" type="ORF">EDC36_10788</name>
    <name evidence="3" type="ORF">Tigna_00437</name>
</gene>
<dbReference type="Gene3D" id="3.20.20.190">
    <property type="entry name" value="Phosphatidylinositol (PI) phosphodiesterase"/>
    <property type="match status" value="1"/>
</dbReference>
<dbReference type="EMBL" id="SMAH01000007">
    <property type="protein sequence ID" value="TCS97881.1"/>
    <property type="molecule type" value="Genomic_DNA"/>
</dbReference>
<dbReference type="RefSeq" id="WP_132962533.1">
    <property type="nucleotide sequence ID" value="NZ_SMAH01000007.1"/>
</dbReference>
<dbReference type="EC" id="3.1.4.46" evidence="3"/>
<protein>
    <submittedName>
        <fullName evidence="3">Glycerophosphodiester phosphodiesterase</fullName>
        <ecNumber evidence="3">3.1.4.46</ecNumber>
    </submittedName>
    <submittedName>
        <fullName evidence="2">Glycerophosphoryl diester phosphodiesterase</fullName>
    </submittedName>
</protein>
<dbReference type="Pfam" id="PF03009">
    <property type="entry name" value="GDPD"/>
    <property type="match status" value="1"/>
</dbReference>
<keyword evidence="5" id="KW-1185">Reference proteome</keyword>
<dbReference type="SUPFAM" id="SSF51695">
    <property type="entry name" value="PLC-like phosphodiesterases"/>
    <property type="match status" value="1"/>
</dbReference>
<evidence type="ECO:0000313" key="4">
    <source>
        <dbReference type="Proteomes" id="UP000295536"/>
    </source>
</evidence>
<evidence type="ECO:0000313" key="2">
    <source>
        <dbReference type="EMBL" id="TCS97881.1"/>
    </source>
</evidence>
<dbReference type="AlphaFoldDB" id="A0A4R3LCK9"/>
<reference evidence="3 5" key="2">
    <citation type="submission" date="2019-07" db="EMBL/GenBank/DDBJ databases">
        <title>Tepidimonas ignava SPS-1037 draft genome.</title>
        <authorList>
            <person name="Da Costa M.S."/>
            <person name="Froufe H.J.C."/>
            <person name="Egas C."/>
            <person name="Albuquerque L."/>
        </authorList>
    </citation>
    <scope>NUCLEOTIDE SEQUENCE [LARGE SCALE GENOMIC DNA]</scope>
    <source>
        <strain evidence="3 5">SPS-1037</strain>
    </source>
</reference>
<dbReference type="PANTHER" id="PTHR46211:SF1">
    <property type="entry name" value="GLYCEROPHOSPHODIESTER PHOSPHODIESTERASE, CYTOPLASMIC"/>
    <property type="match status" value="1"/>
</dbReference>
<dbReference type="GO" id="GO:0006629">
    <property type="term" value="P:lipid metabolic process"/>
    <property type="evidence" value="ECO:0007669"/>
    <property type="project" value="InterPro"/>
</dbReference>
<reference evidence="2 4" key="1">
    <citation type="submission" date="2019-03" db="EMBL/GenBank/DDBJ databases">
        <title>Genomic Encyclopedia of Type Strains, Phase IV (KMG-IV): sequencing the most valuable type-strain genomes for metagenomic binning, comparative biology and taxonomic classification.</title>
        <authorList>
            <person name="Goeker M."/>
        </authorList>
    </citation>
    <scope>NUCLEOTIDE SEQUENCE [LARGE SCALE GENOMIC DNA]</scope>
    <source>
        <strain evidence="2 4">DSM 12034</strain>
    </source>
</reference>
<proteinExistence type="predicted"/>
<comment type="caution">
    <text evidence="2">The sequence shown here is derived from an EMBL/GenBank/DDBJ whole genome shotgun (WGS) entry which is preliminary data.</text>
</comment>
<organism evidence="2 4">
    <name type="scientific">Tepidimonas ignava</name>
    <dbReference type="NCBI Taxonomy" id="114249"/>
    <lineage>
        <taxon>Bacteria</taxon>
        <taxon>Pseudomonadati</taxon>
        <taxon>Pseudomonadota</taxon>
        <taxon>Betaproteobacteria</taxon>
        <taxon>Burkholderiales</taxon>
        <taxon>Tepidimonas</taxon>
    </lineage>
</organism>
<sequence>MAADLDAPSPSAMPAWPWPRWIAHRGAGKLAPENTLAAFELGWRHGWRAFECDVKLSADGVPFLLHDATLQRTTNGHGIAGELAWDALARLDAGGWHSPAFAGEPLLRLDRLVAWALPRGALLNLEIKPTPGTEAATGAAVAQAVDALWRDHGAGTPGGPPWPLLTSFQPVALQAAQATCPHLPRGLLLDTLWPGCWAVARSLGCVAVVLNHRLWTRTLLQQQRAAGYRTLAYTVNHARRAEQLLRWGLDAVISDRIDALGPGASAAG</sequence>
<evidence type="ECO:0000259" key="1">
    <source>
        <dbReference type="PROSITE" id="PS51704"/>
    </source>
</evidence>
<accession>A0A4R3LCK9</accession>
<evidence type="ECO:0000313" key="5">
    <source>
        <dbReference type="Proteomes" id="UP000315577"/>
    </source>
</evidence>
<dbReference type="PROSITE" id="PS51704">
    <property type="entry name" value="GP_PDE"/>
    <property type="match status" value="1"/>
</dbReference>